<evidence type="ECO:0000313" key="4">
    <source>
        <dbReference type="Proteomes" id="UP000663829"/>
    </source>
</evidence>
<organism evidence="2 4">
    <name type="scientific">Didymodactylos carnosus</name>
    <dbReference type="NCBI Taxonomy" id="1234261"/>
    <lineage>
        <taxon>Eukaryota</taxon>
        <taxon>Metazoa</taxon>
        <taxon>Spiralia</taxon>
        <taxon>Gnathifera</taxon>
        <taxon>Rotifera</taxon>
        <taxon>Eurotatoria</taxon>
        <taxon>Bdelloidea</taxon>
        <taxon>Philodinida</taxon>
        <taxon>Philodinidae</taxon>
        <taxon>Didymodactylos</taxon>
    </lineage>
</organism>
<sequence length="216" mass="23394">MFMDSLLTAEQLYVMVISSNFDVGKERVNPVLKKLLAEVVIEKMDDATHWKGLVGPHAGSFDPSTGRTRPSINVTDVDDDFGNVEEDQDLECSTNEAVRAQQQINDVDSNHNEDNVYNNAIVELITLTNLIQRQSLPPIASLLPATGGIVFSPISSSVQSSPLIHEGTTQWLRSGGPPASPHQSNTPQLTVNDSPSLHYANSSRLTTSTATAVVEV</sequence>
<keyword evidence="4" id="KW-1185">Reference proteome</keyword>
<reference evidence="2" key="1">
    <citation type="submission" date="2021-02" db="EMBL/GenBank/DDBJ databases">
        <authorList>
            <person name="Nowell W R."/>
        </authorList>
    </citation>
    <scope>NUCLEOTIDE SEQUENCE</scope>
</reference>
<evidence type="ECO:0000313" key="3">
    <source>
        <dbReference type="EMBL" id="CAF3881589.1"/>
    </source>
</evidence>
<gene>
    <name evidence="2" type="ORF">GPM918_LOCUS19541</name>
    <name evidence="3" type="ORF">SRO942_LOCUS19538</name>
</gene>
<proteinExistence type="predicted"/>
<name>A0A814QCI1_9BILA</name>
<evidence type="ECO:0000313" key="2">
    <source>
        <dbReference type="EMBL" id="CAF1117781.1"/>
    </source>
</evidence>
<dbReference type="AlphaFoldDB" id="A0A814QCI1"/>
<comment type="caution">
    <text evidence="2">The sequence shown here is derived from an EMBL/GenBank/DDBJ whole genome shotgun (WGS) entry which is preliminary data.</text>
</comment>
<dbReference type="EMBL" id="CAJOBC010005956">
    <property type="protein sequence ID" value="CAF3881589.1"/>
    <property type="molecule type" value="Genomic_DNA"/>
</dbReference>
<feature type="region of interest" description="Disordered" evidence="1">
    <location>
        <begin position="173"/>
        <end position="200"/>
    </location>
</feature>
<accession>A0A814QCI1</accession>
<evidence type="ECO:0000256" key="1">
    <source>
        <dbReference type="SAM" id="MobiDB-lite"/>
    </source>
</evidence>
<dbReference type="EMBL" id="CAJNOQ010005956">
    <property type="protein sequence ID" value="CAF1117781.1"/>
    <property type="molecule type" value="Genomic_DNA"/>
</dbReference>
<protein>
    <submittedName>
        <fullName evidence="2">Uncharacterized protein</fullName>
    </submittedName>
</protein>
<feature type="compositionally biased region" description="Polar residues" evidence="1">
    <location>
        <begin position="181"/>
        <end position="200"/>
    </location>
</feature>
<dbReference type="Proteomes" id="UP000681722">
    <property type="component" value="Unassembled WGS sequence"/>
</dbReference>
<dbReference type="Proteomes" id="UP000663829">
    <property type="component" value="Unassembled WGS sequence"/>
</dbReference>